<sequence>MSGPTEEVPAMSLLGVPVRRPAIQTAYWMPHELYDETDDRDHPVLVVSVDEVTRMAQVVTRTSNVGAGGPRAVSHPPEPQLQLDKPGWWRVFKRHHVPWVHFADEDVDVLGKIDAKTWERVLQALTGTEGPL</sequence>
<accession>A0A4R0IET8</accession>
<name>A0A4R0IET8_9ACTN</name>
<dbReference type="SUPFAM" id="SSF50118">
    <property type="entry name" value="Cell growth inhibitor/plasmid maintenance toxic component"/>
    <property type="match status" value="1"/>
</dbReference>
<dbReference type="RefSeq" id="WP_131292378.1">
    <property type="nucleotide sequence ID" value="NZ_SJKA01000008.1"/>
</dbReference>
<dbReference type="AlphaFoldDB" id="A0A4R0IET8"/>
<dbReference type="EMBL" id="SJKA01000008">
    <property type="protein sequence ID" value="TCC30514.1"/>
    <property type="molecule type" value="Genomic_DNA"/>
</dbReference>
<organism evidence="1 2">
    <name type="scientific">Kribbella sindirgiensis</name>
    <dbReference type="NCBI Taxonomy" id="1124744"/>
    <lineage>
        <taxon>Bacteria</taxon>
        <taxon>Bacillati</taxon>
        <taxon>Actinomycetota</taxon>
        <taxon>Actinomycetes</taxon>
        <taxon>Propionibacteriales</taxon>
        <taxon>Kribbellaceae</taxon>
        <taxon>Kribbella</taxon>
    </lineage>
</organism>
<protein>
    <recommendedName>
        <fullName evidence="3">Type II toxin-antitoxin system PemK/MazF family toxin</fullName>
    </recommendedName>
</protein>
<evidence type="ECO:0000313" key="1">
    <source>
        <dbReference type="EMBL" id="TCC30514.1"/>
    </source>
</evidence>
<gene>
    <name evidence="1" type="ORF">E0H50_24205</name>
</gene>
<evidence type="ECO:0000313" key="2">
    <source>
        <dbReference type="Proteomes" id="UP000292695"/>
    </source>
</evidence>
<dbReference type="Proteomes" id="UP000292695">
    <property type="component" value="Unassembled WGS sequence"/>
</dbReference>
<keyword evidence="2" id="KW-1185">Reference proteome</keyword>
<comment type="caution">
    <text evidence="1">The sequence shown here is derived from an EMBL/GenBank/DDBJ whole genome shotgun (WGS) entry which is preliminary data.</text>
</comment>
<reference evidence="1 2" key="1">
    <citation type="submission" date="2019-02" db="EMBL/GenBank/DDBJ databases">
        <title>Kribbella capetownensis sp. nov. and Kribbella speibonae sp. nov., isolated from soil.</title>
        <authorList>
            <person name="Curtis S.M."/>
            <person name="Norton I."/>
            <person name="Everest G.J."/>
            <person name="Meyers P.R."/>
        </authorList>
    </citation>
    <scope>NUCLEOTIDE SEQUENCE [LARGE SCALE GENOMIC DNA]</scope>
    <source>
        <strain evidence="1 2">DSM 27082</strain>
    </source>
</reference>
<dbReference type="OrthoDB" id="9965629at2"/>
<proteinExistence type="predicted"/>
<evidence type="ECO:0008006" key="3">
    <source>
        <dbReference type="Google" id="ProtNLM"/>
    </source>
</evidence>